<feature type="compositionally biased region" description="Low complexity" evidence="1">
    <location>
        <begin position="597"/>
        <end position="610"/>
    </location>
</feature>
<feature type="compositionally biased region" description="Low complexity" evidence="1">
    <location>
        <begin position="907"/>
        <end position="921"/>
    </location>
</feature>
<dbReference type="PANTHER" id="PTHR37412">
    <property type="entry name" value="C2 DOMAIN-CONTAINING PROTEIN 5"/>
    <property type="match status" value="1"/>
</dbReference>
<feature type="compositionally biased region" description="Low complexity" evidence="1">
    <location>
        <begin position="402"/>
        <end position="414"/>
    </location>
</feature>
<feature type="compositionally biased region" description="Low complexity" evidence="1">
    <location>
        <begin position="938"/>
        <end position="947"/>
    </location>
</feature>
<dbReference type="GO" id="GO:0065002">
    <property type="term" value="P:intracellular protein transmembrane transport"/>
    <property type="evidence" value="ECO:0007669"/>
    <property type="project" value="TreeGrafter"/>
</dbReference>
<evidence type="ECO:0000313" key="3">
    <source>
        <dbReference type="EMBL" id="JAB91176.1"/>
    </source>
</evidence>
<organism evidence="3">
    <name type="scientific">Ceratitis capitata</name>
    <name type="common">Mediterranean fruit fly</name>
    <name type="synonym">Tephritis capitata</name>
    <dbReference type="NCBI Taxonomy" id="7213"/>
    <lineage>
        <taxon>Eukaryota</taxon>
        <taxon>Metazoa</taxon>
        <taxon>Ecdysozoa</taxon>
        <taxon>Arthropoda</taxon>
        <taxon>Hexapoda</taxon>
        <taxon>Insecta</taxon>
        <taxon>Pterygota</taxon>
        <taxon>Neoptera</taxon>
        <taxon>Endopterygota</taxon>
        <taxon>Diptera</taxon>
        <taxon>Brachycera</taxon>
        <taxon>Muscomorpha</taxon>
        <taxon>Tephritoidea</taxon>
        <taxon>Tephritidae</taxon>
        <taxon>Ceratitis</taxon>
        <taxon>Ceratitis</taxon>
    </lineage>
</organism>
<reference evidence="3" key="2">
    <citation type="journal article" date="2014" name="BMC Genomics">
        <title>A genomic perspective to assessing quality of mass-reared SIT flies used in Mediterranean fruit fly (Ceratitis capitata) eradication in California.</title>
        <authorList>
            <person name="Calla B."/>
            <person name="Hall B."/>
            <person name="Hou S."/>
            <person name="Geib S.M."/>
        </authorList>
    </citation>
    <scope>NUCLEOTIDE SEQUENCE</scope>
</reference>
<dbReference type="InterPro" id="IPR056431">
    <property type="entry name" value="C2CD5_YbjQ-rel_dom"/>
</dbReference>
<dbReference type="Pfam" id="PF00168">
    <property type="entry name" value="C2"/>
    <property type="match status" value="1"/>
</dbReference>
<feature type="compositionally biased region" description="Polar residues" evidence="1">
    <location>
        <begin position="702"/>
        <end position="715"/>
    </location>
</feature>
<reference evidence="3" key="1">
    <citation type="submission" date="2013-07" db="EMBL/GenBank/DDBJ databases">
        <authorList>
            <person name="Geib S."/>
        </authorList>
    </citation>
    <scope>NUCLEOTIDE SEQUENCE</scope>
</reference>
<dbReference type="InterPro" id="IPR057815">
    <property type="entry name" value="C2CD5_C"/>
</dbReference>
<dbReference type="OrthoDB" id="419768at2759"/>
<feature type="compositionally biased region" description="Basic and acidic residues" evidence="1">
    <location>
        <begin position="616"/>
        <end position="626"/>
    </location>
</feature>
<dbReference type="InterPro" id="IPR035892">
    <property type="entry name" value="C2_domain_sf"/>
</dbReference>
<dbReference type="InterPro" id="IPR056430">
    <property type="entry name" value="C2CD5_YbjQ-like_dom"/>
</dbReference>
<dbReference type="GO" id="GO:0005886">
    <property type="term" value="C:plasma membrane"/>
    <property type="evidence" value="ECO:0007669"/>
    <property type="project" value="TreeGrafter"/>
</dbReference>
<protein>
    <submittedName>
        <fullName evidence="3">Uncharacterized protein KIAA0528</fullName>
    </submittedName>
</protein>
<dbReference type="PROSITE" id="PS50004">
    <property type="entry name" value="C2"/>
    <property type="match status" value="1"/>
</dbReference>
<gene>
    <name evidence="3" type="primary">K0528</name>
</gene>
<evidence type="ECO:0000259" key="2">
    <source>
        <dbReference type="PROSITE" id="PS50004"/>
    </source>
</evidence>
<dbReference type="PANTHER" id="PTHR37412:SF2">
    <property type="entry name" value="C2 DOMAIN-CONTAINING PROTEIN 5"/>
    <property type="match status" value="1"/>
</dbReference>
<feature type="region of interest" description="Disordered" evidence="1">
    <location>
        <begin position="687"/>
        <end position="715"/>
    </location>
</feature>
<accession>W8BDG1</accession>
<dbReference type="SUPFAM" id="SSF49562">
    <property type="entry name" value="C2 domain (Calcium/lipid-binding domain, CaLB)"/>
    <property type="match status" value="1"/>
</dbReference>
<dbReference type="CDD" id="cd08688">
    <property type="entry name" value="C2_KIAA0528-like"/>
    <property type="match status" value="1"/>
</dbReference>
<dbReference type="InterPro" id="IPR038983">
    <property type="entry name" value="C2CD5"/>
</dbReference>
<feature type="compositionally biased region" description="Low complexity" evidence="1">
    <location>
        <begin position="1119"/>
        <end position="1141"/>
    </location>
</feature>
<feature type="region of interest" description="Disordered" evidence="1">
    <location>
        <begin position="1112"/>
        <end position="1143"/>
    </location>
</feature>
<dbReference type="Pfam" id="PF23025">
    <property type="entry name" value="YbjQ_2"/>
    <property type="match status" value="3"/>
</dbReference>
<feature type="domain" description="C2" evidence="2">
    <location>
        <begin position="1"/>
        <end position="106"/>
    </location>
</feature>
<evidence type="ECO:0000256" key="1">
    <source>
        <dbReference type="SAM" id="MobiDB-lite"/>
    </source>
</evidence>
<dbReference type="GO" id="GO:0005509">
    <property type="term" value="F:calcium ion binding"/>
    <property type="evidence" value="ECO:0007669"/>
    <property type="project" value="TreeGrafter"/>
</dbReference>
<dbReference type="SMART" id="SM00239">
    <property type="entry name" value="C2"/>
    <property type="match status" value="1"/>
</dbReference>
<dbReference type="GO" id="GO:0072659">
    <property type="term" value="P:protein localization to plasma membrane"/>
    <property type="evidence" value="ECO:0007669"/>
    <property type="project" value="TreeGrafter"/>
</dbReference>
<dbReference type="GO" id="GO:0005544">
    <property type="term" value="F:calcium-dependent phospholipid binding"/>
    <property type="evidence" value="ECO:0007669"/>
    <property type="project" value="InterPro"/>
</dbReference>
<dbReference type="GO" id="GO:0010828">
    <property type="term" value="P:positive regulation of D-glucose transmembrane transport"/>
    <property type="evidence" value="ECO:0007669"/>
    <property type="project" value="TreeGrafter"/>
</dbReference>
<dbReference type="Gene3D" id="2.60.40.150">
    <property type="entry name" value="C2 domain"/>
    <property type="match status" value="1"/>
</dbReference>
<name>W8BDG1_CERCA</name>
<dbReference type="EMBL" id="GAMC01015379">
    <property type="protein sequence ID" value="JAB91176.1"/>
    <property type="molecule type" value="mRNA"/>
</dbReference>
<dbReference type="InterPro" id="IPR037785">
    <property type="entry name" value="C2_C2CD5"/>
</dbReference>
<sequence>MPGKVGVKIKAGRNLPVMDRSSDTTDAYVEIKLGNVTHKTDVCRKSLNPQWNTDWFRFEVDDAELQDEPLQIRLMDYDTYSANDAIGKVNISLNPLCLEMSGPTTHGKGTVLSGWIPVFDTMHGIRGEVNVIVKVDLFSDLNKFRQSSCGIPFFHSQCIPFGYRAQMIHGFVEELVVNDDPEYQWIDKIRTPRASNEARQVVFLKLSGQVQRKMGLKAINMGANAVIGYTQCFDLEGDVGVVARGIGTAVTLIKDATCSQSAAATADNALIEERTMKYIEFLTGSHINLAEQPPPCALQIRKSRSSTLFDLQHANTGAMEDNEIMHDLMRQEDERGEKPAKKLRHHMKRFTHSSRNILNEKYNAFMRRFGESVESKSLSSTSRSLSSLCAVAGSVMKDDATTSDSSGRSSTGTAYDSRRRQSFKAKHKIFGGVGSGGAIVSKPTFLQRQGIVKRASGSGSTSGSADNPHAILRSVSAECSDGSRRGAPVIASISEYSDSTRSSPNFCGDNRDDIDYVDQQLQAMLTLQRAHAIQNYDYNTTSLASGSCGRSDSNSCVDVVGAIGGYHPFGEFTQYEPQRLQLNALHDTVTTRSCSPNTLSLSNSESSGSEVEVETEFTHEQTRGEEEERVKMEKYLKICKDTDEVDAKWIQPSELESFDDSLTDLTPRRSLLRDLKTLSQHVQEFIHAKPKKIDKSPIPSPQQQRRTATSPQTKNALFLQPLSSESKEYYSSQPEICIDWDGDMCASPPATHISQSRSLINLRRSGANSPTTINNANAQELDLTTTKDDMYATNAYAYGYVSDSDSSSAYLPVTIKSFANKAKCPIFKICPSTPSPSETDLKIPYIEDDASTVVDDSASETTDIPTPVLGNSTLSVDTVSAATLLDVNGTIANSSVTSRKYVVGNTSSNVSSPQRSPSSPNVPTPNYIEANKKCTNHNSNNLNSHLLAPPPLPLPLPLPSSSTLSSSRTLSSSTQTLVSVPVPVPTSSPCISLPCTKNRHHHQREHHSHHDRSLNEVNAATREASNNALVAAAAAAASGITDSPSLKRFASPAQAAVVAAAAAMPGANTLASTQQSSAVLMSGGSNSGRSKIATSPSKLALNSTATNAAAEYNSNAPSTVGPTRTTADTATAPTIDGAPGAVLNSIPPTAIASKESLPTEMCRRSSDSDLSITPKGNSLCVASERLVAATAMMRLNQPLGGKTSNAEGMDGLLEYPFLTMTKYPQGFILHLGATVAARSVKLLERVPNPDEPEVRDSWWTELRMEIRSHARSLGCNVVLGYSEATTISDDVCVLSATGTAAVINMAYNRSVSQTDILTTAAVKPVGFGIGMGNAGTVISGSLEEREMLKDMRNGTANEAISSIAKDPAMSSSLGATIHGSAGKKNAIPTSMSLIKNSPCSVCHVPYNLASVPFNVKMKKCAICRKGRVPDVLLATLEVPERLHVTGRGCFMQAQVVRAKKDLRSELNAKEISDGLPFLEYELHRVLINKLKAKGMNAIFGLRAQVAIGERMIALIATGTALFLTALPVPQVPKIVAGNSWTDKQKLNELQKKLQETFERNQEVYQLKCIDPDLMGSGVPQVDKHSDTDESDDEVIEIDLNCGNKDTCVLEVDDIEDLEIISLLMETYPPEGFHVVNTQSVPGMLDIEAVKNLQMFTQVWRAKLDVTQNINGFPKHFQRILQTIYFKLRTMIPCAICDLRFRLDLPESDQIQLLVTGIALGLGDANKFKYRRKATATSGFTNGTTADAPDANGANTGNKRTLQEEDYIFPLDEDQMVETPTPTSNLPPYGLNSFKMAKTSPSRQQSKKGAVVSNRNYYFPLRDRYGVDITPLSFIPGGRIEKYLGNLNFFFIRETTSIRENGGISGFVHSFITELLAVVRAHISALGGNAMVSFYMSELILVDNQHKNQGQCLISIGGDAVYVSYHTDD</sequence>
<dbReference type="GO" id="GO:0090314">
    <property type="term" value="P:positive regulation of protein targeting to membrane"/>
    <property type="evidence" value="ECO:0007669"/>
    <property type="project" value="TreeGrafter"/>
</dbReference>
<dbReference type="Pfam" id="PF23028">
    <property type="entry name" value="YbjQ_3"/>
    <property type="match status" value="1"/>
</dbReference>
<proteinExistence type="evidence at transcript level"/>
<feature type="region of interest" description="Disordered" evidence="1">
    <location>
        <begin position="593"/>
        <end position="626"/>
    </location>
</feature>
<feature type="region of interest" description="Disordered" evidence="1">
    <location>
        <begin position="397"/>
        <end position="420"/>
    </location>
</feature>
<dbReference type="Pfam" id="PF23128">
    <property type="entry name" value="YbjQ_4"/>
    <property type="match status" value="1"/>
</dbReference>
<dbReference type="GO" id="GO:0031340">
    <property type="term" value="P:positive regulation of vesicle fusion"/>
    <property type="evidence" value="ECO:0007669"/>
    <property type="project" value="TreeGrafter"/>
</dbReference>
<feature type="region of interest" description="Disordered" evidence="1">
    <location>
        <begin position="905"/>
        <end position="948"/>
    </location>
</feature>
<dbReference type="InterPro" id="IPR000008">
    <property type="entry name" value="C2_dom"/>
</dbReference>